<evidence type="ECO:0000313" key="4">
    <source>
        <dbReference type="EMBL" id="KAK4216894.1"/>
    </source>
</evidence>
<feature type="compositionally biased region" description="Basic and acidic residues" evidence="1">
    <location>
        <begin position="574"/>
        <end position="600"/>
    </location>
</feature>
<sequence>MAPGSPVLIFALIISRFVAAAEIIELQWSTDATGPNGHQPISFGPDGPWQALLVEVNDRTMSSADSVATHQYTAAMWPSGTNANLVLAKEGGGDYSPPENTFTKVAAYDDPWESDLFAGFVRGESTGVEFYIEDWMKLPSPTGNTSLSVDTSFIALRSWKTVLPDGRNYTPQVGELSLGAGQSLLWDLQRNSSIASRSFGLHIGSVPLGHRGSCILGGYDENRVIGPVGVFDMDQGIPRVTLLDVTIGVEIGDSIFESADVPGSIFRGVPRKSDDDKKPGGKGAAAAATVSVVLNPVTPSIYLPDETCQAAAAYLPVRWDESLKYYLWRVEDPNYERLVNSPAYLGFALGHIIDGNTTLAAANLTIKVPFKLLNLTLEPPVVDFPTPYFPCKPMNGSTSGQLGRAFLQAAFFGINHDQNLLFLAQAPGPKMGPSKLRQLPPTHRSIVTSNDSSDAFADSWVENWVVLNPSSRPTTTTQITTPPSDNSSPGGGFGSKEIAGTLTGVIAGLVLVGMVVAATWFRRRRLRHRPQPKRSATAWEPENTESAGGEDAPEVAGEVSRGRQEMDSPNTIHEAGDGLPHELEAPVRVHEAPGGVDDKG</sequence>
<feature type="signal peptide" evidence="3">
    <location>
        <begin position="1"/>
        <end position="20"/>
    </location>
</feature>
<gene>
    <name evidence="4" type="ORF">QBC37DRAFT_309305</name>
</gene>
<feature type="compositionally biased region" description="Low complexity" evidence="1">
    <location>
        <begin position="471"/>
        <end position="484"/>
    </location>
</feature>
<evidence type="ECO:0008006" key="6">
    <source>
        <dbReference type="Google" id="ProtNLM"/>
    </source>
</evidence>
<dbReference type="InterPro" id="IPR021109">
    <property type="entry name" value="Peptidase_aspartic_dom_sf"/>
</dbReference>
<evidence type="ECO:0000256" key="2">
    <source>
        <dbReference type="SAM" id="Phobius"/>
    </source>
</evidence>
<name>A0AAN7BAT3_9PEZI</name>
<evidence type="ECO:0000256" key="1">
    <source>
        <dbReference type="SAM" id="MobiDB-lite"/>
    </source>
</evidence>
<keyword evidence="3" id="KW-0732">Signal</keyword>
<organism evidence="4 5">
    <name type="scientific">Rhypophila decipiens</name>
    <dbReference type="NCBI Taxonomy" id="261697"/>
    <lineage>
        <taxon>Eukaryota</taxon>
        <taxon>Fungi</taxon>
        <taxon>Dikarya</taxon>
        <taxon>Ascomycota</taxon>
        <taxon>Pezizomycotina</taxon>
        <taxon>Sordariomycetes</taxon>
        <taxon>Sordariomycetidae</taxon>
        <taxon>Sordariales</taxon>
        <taxon>Naviculisporaceae</taxon>
        <taxon>Rhypophila</taxon>
    </lineage>
</organism>
<keyword evidence="2" id="KW-0472">Membrane</keyword>
<dbReference type="AlphaFoldDB" id="A0AAN7BAT3"/>
<evidence type="ECO:0000313" key="5">
    <source>
        <dbReference type="Proteomes" id="UP001301769"/>
    </source>
</evidence>
<accession>A0AAN7BAT3</accession>
<protein>
    <recommendedName>
        <fullName evidence="6">Peptidase A1 domain-containing protein</fullName>
    </recommendedName>
</protein>
<feature type="chain" id="PRO_5042856396" description="Peptidase A1 domain-containing protein" evidence="3">
    <location>
        <begin position="21"/>
        <end position="600"/>
    </location>
</feature>
<dbReference type="SUPFAM" id="SSF50630">
    <property type="entry name" value="Acid proteases"/>
    <property type="match status" value="1"/>
</dbReference>
<keyword evidence="2" id="KW-1133">Transmembrane helix</keyword>
<feature type="region of interest" description="Disordered" evidence="1">
    <location>
        <begin position="471"/>
        <end position="495"/>
    </location>
</feature>
<comment type="caution">
    <text evidence="4">The sequence shown here is derived from an EMBL/GenBank/DDBJ whole genome shotgun (WGS) entry which is preliminary data.</text>
</comment>
<feature type="region of interest" description="Disordered" evidence="1">
    <location>
        <begin position="528"/>
        <end position="600"/>
    </location>
</feature>
<proteinExistence type="predicted"/>
<feature type="transmembrane region" description="Helical" evidence="2">
    <location>
        <begin position="498"/>
        <end position="521"/>
    </location>
</feature>
<keyword evidence="5" id="KW-1185">Reference proteome</keyword>
<keyword evidence="2" id="KW-0812">Transmembrane</keyword>
<dbReference type="Gene3D" id="2.40.70.10">
    <property type="entry name" value="Acid Proteases"/>
    <property type="match status" value="1"/>
</dbReference>
<dbReference type="Proteomes" id="UP001301769">
    <property type="component" value="Unassembled WGS sequence"/>
</dbReference>
<dbReference type="EMBL" id="MU858064">
    <property type="protein sequence ID" value="KAK4216894.1"/>
    <property type="molecule type" value="Genomic_DNA"/>
</dbReference>
<reference evidence="4" key="2">
    <citation type="submission" date="2023-05" db="EMBL/GenBank/DDBJ databases">
        <authorList>
            <consortium name="Lawrence Berkeley National Laboratory"/>
            <person name="Steindorff A."/>
            <person name="Hensen N."/>
            <person name="Bonometti L."/>
            <person name="Westerberg I."/>
            <person name="Brannstrom I.O."/>
            <person name="Guillou S."/>
            <person name="Cros-Aarteil S."/>
            <person name="Calhoun S."/>
            <person name="Haridas S."/>
            <person name="Kuo A."/>
            <person name="Mondo S."/>
            <person name="Pangilinan J."/>
            <person name="Riley R."/>
            <person name="Labutti K."/>
            <person name="Andreopoulos B."/>
            <person name="Lipzen A."/>
            <person name="Chen C."/>
            <person name="Yanf M."/>
            <person name="Daum C."/>
            <person name="Ng V."/>
            <person name="Clum A."/>
            <person name="Ohm R."/>
            <person name="Martin F."/>
            <person name="Silar P."/>
            <person name="Natvig D."/>
            <person name="Lalanne C."/>
            <person name="Gautier V."/>
            <person name="Ament-Velasquez S.L."/>
            <person name="Kruys A."/>
            <person name="Hutchinson M.I."/>
            <person name="Powell A.J."/>
            <person name="Barry K."/>
            <person name="Miller A.N."/>
            <person name="Grigoriev I.V."/>
            <person name="Debuchy R."/>
            <person name="Gladieux P."/>
            <person name="Thoren M.H."/>
            <person name="Johannesson H."/>
        </authorList>
    </citation>
    <scope>NUCLEOTIDE SEQUENCE</scope>
    <source>
        <strain evidence="4">PSN293</strain>
    </source>
</reference>
<evidence type="ECO:0000256" key="3">
    <source>
        <dbReference type="SAM" id="SignalP"/>
    </source>
</evidence>
<reference evidence="4" key="1">
    <citation type="journal article" date="2023" name="Mol. Phylogenet. Evol.">
        <title>Genome-scale phylogeny and comparative genomics of the fungal order Sordariales.</title>
        <authorList>
            <person name="Hensen N."/>
            <person name="Bonometti L."/>
            <person name="Westerberg I."/>
            <person name="Brannstrom I.O."/>
            <person name="Guillou S."/>
            <person name="Cros-Aarteil S."/>
            <person name="Calhoun S."/>
            <person name="Haridas S."/>
            <person name="Kuo A."/>
            <person name="Mondo S."/>
            <person name="Pangilinan J."/>
            <person name="Riley R."/>
            <person name="LaButti K."/>
            <person name="Andreopoulos B."/>
            <person name="Lipzen A."/>
            <person name="Chen C."/>
            <person name="Yan M."/>
            <person name="Daum C."/>
            <person name="Ng V."/>
            <person name="Clum A."/>
            <person name="Steindorff A."/>
            <person name="Ohm R.A."/>
            <person name="Martin F."/>
            <person name="Silar P."/>
            <person name="Natvig D.O."/>
            <person name="Lalanne C."/>
            <person name="Gautier V."/>
            <person name="Ament-Velasquez S.L."/>
            <person name="Kruys A."/>
            <person name="Hutchinson M.I."/>
            <person name="Powell A.J."/>
            <person name="Barry K."/>
            <person name="Miller A.N."/>
            <person name="Grigoriev I.V."/>
            <person name="Debuchy R."/>
            <person name="Gladieux P."/>
            <person name="Hiltunen Thoren M."/>
            <person name="Johannesson H."/>
        </authorList>
    </citation>
    <scope>NUCLEOTIDE SEQUENCE</scope>
    <source>
        <strain evidence="4">PSN293</strain>
    </source>
</reference>